<comment type="caution">
    <text evidence="1">The sequence shown here is derived from an EMBL/GenBank/DDBJ whole genome shotgun (WGS) entry which is preliminary data.</text>
</comment>
<evidence type="ECO:0000313" key="1">
    <source>
        <dbReference type="EMBL" id="KAH6931779.1"/>
    </source>
</evidence>
<evidence type="ECO:0000313" key="2">
    <source>
        <dbReference type="Proteomes" id="UP000821845"/>
    </source>
</evidence>
<proteinExistence type="predicted"/>
<gene>
    <name evidence="1" type="ORF">HPB50_000377</name>
</gene>
<organism evidence="1 2">
    <name type="scientific">Hyalomma asiaticum</name>
    <name type="common">Tick</name>
    <dbReference type="NCBI Taxonomy" id="266040"/>
    <lineage>
        <taxon>Eukaryota</taxon>
        <taxon>Metazoa</taxon>
        <taxon>Ecdysozoa</taxon>
        <taxon>Arthropoda</taxon>
        <taxon>Chelicerata</taxon>
        <taxon>Arachnida</taxon>
        <taxon>Acari</taxon>
        <taxon>Parasitiformes</taxon>
        <taxon>Ixodida</taxon>
        <taxon>Ixodoidea</taxon>
        <taxon>Ixodidae</taxon>
        <taxon>Hyalomminae</taxon>
        <taxon>Hyalomma</taxon>
    </lineage>
</organism>
<sequence>MAVAARSEGKRAMGRSPAGTPDLRRRRCACAGRRPGVNDRQAGKKKTTGSVVPGRRAAFSARAKQPGRSSTCCAASFLPSFLIRIVVSQRARVPLETRFAARRRRLVFGAASFQSA</sequence>
<protein>
    <submittedName>
        <fullName evidence="1">Uncharacterized protein</fullName>
    </submittedName>
</protein>
<name>A0ACB7SGF6_HYAAI</name>
<dbReference type="Proteomes" id="UP000821845">
    <property type="component" value="Chromosome 4"/>
</dbReference>
<keyword evidence="2" id="KW-1185">Reference proteome</keyword>
<accession>A0ACB7SGF6</accession>
<dbReference type="EMBL" id="CM023484">
    <property type="protein sequence ID" value="KAH6931779.1"/>
    <property type="molecule type" value="Genomic_DNA"/>
</dbReference>
<reference evidence="1" key="1">
    <citation type="submission" date="2020-05" db="EMBL/GenBank/DDBJ databases">
        <title>Large-scale comparative analyses of tick genomes elucidate their genetic diversity and vector capacities.</title>
        <authorList>
            <person name="Jia N."/>
            <person name="Wang J."/>
            <person name="Shi W."/>
            <person name="Du L."/>
            <person name="Sun Y."/>
            <person name="Zhan W."/>
            <person name="Jiang J."/>
            <person name="Wang Q."/>
            <person name="Zhang B."/>
            <person name="Ji P."/>
            <person name="Sakyi L.B."/>
            <person name="Cui X."/>
            <person name="Yuan T."/>
            <person name="Jiang B."/>
            <person name="Yang W."/>
            <person name="Lam T.T.-Y."/>
            <person name="Chang Q."/>
            <person name="Ding S."/>
            <person name="Wang X."/>
            <person name="Zhu J."/>
            <person name="Ruan X."/>
            <person name="Zhao L."/>
            <person name="Wei J."/>
            <person name="Que T."/>
            <person name="Du C."/>
            <person name="Cheng J."/>
            <person name="Dai P."/>
            <person name="Han X."/>
            <person name="Huang E."/>
            <person name="Gao Y."/>
            <person name="Liu J."/>
            <person name="Shao H."/>
            <person name="Ye R."/>
            <person name="Li L."/>
            <person name="Wei W."/>
            <person name="Wang X."/>
            <person name="Wang C."/>
            <person name="Yang T."/>
            <person name="Huo Q."/>
            <person name="Li W."/>
            <person name="Guo W."/>
            <person name="Chen H."/>
            <person name="Zhou L."/>
            <person name="Ni X."/>
            <person name="Tian J."/>
            <person name="Zhou Y."/>
            <person name="Sheng Y."/>
            <person name="Liu T."/>
            <person name="Pan Y."/>
            <person name="Xia L."/>
            <person name="Li J."/>
            <person name="Zhao F."/>
            <person name="Cao W."/>
        </authorList>
    </citation>
    <scope>NUCLEOTIDE SEQUENCE</scope>
    <source>
        <strain evidence="1">Hyas-2018</strain>
    </source>
</reference>